<evidence type="ECO:0000313" key="2">
    <source>
        <dbReference type="EMBL" id="SES29169.1"/>
    </source>
</evidence>
<gene>
    <name evidence="2" type="ORF">SAMN04487884_12732</name>
</gene>
<evidence type="ECO:0000256" key="1">
    <source>
        <dbReference type="SAM" id="MobiDB-lite"/>
    </source>
</evidence>
<dbReference type="InterPro" id="IPR015424">
    <property type="entry name" value="PyrdxlP-dep_Trfase"/>
</dbReference>
<dbReference type="eggNOG" id="COG0399">
    <property type="taxonomic scope" value="Bacteria"/>
</dbReference>
<dbReference type="SUPFAM" id="SSF53383">
    <property type="entry name" value="PLP-dependent transferases"/>
    <property type="match status" value="1"/>
</dbReference>
<sequence length="385" mass="44449">MKTYGGFMPFELGNGQEYYKYSEDQIQYYNSGKTAVYYCLMQMKPKRLFVPRYYCPSTKAAIEKAAMEIGTEVIYYHVFRDLSVNLPRKALCPSTGNAVADTPKIAKDNESSQAQSSNEDHLNDNRTFSNFDLCYVRTSETLDFYQDQVELTSDDAVLVVNYFGVCRSHVDKWLPLGVNLIIDNCQAFYSEPVMADNVLNFYSFKKDFGTPDGAFVIGSHVENYHLEQEDGISKCDYLLGSLVEGTDKWYKRKKEVDEEIAADKLQASKMTRMMIRAIDYEDVKDRRVANLKLYEEAFRSANLIKADNDSVPYLYPLNIGVDIRKRLIENKIFVPTLWADTLEDEFAGTDEYLLSKNTLFLPVDQRYDEEDIKYIIDIVNRIAER</sequence>
<name>A0A1H9W5V5_BUTFI</name>
<dbReference type="OrthoDB" id="8955051at2"/>
<protein>
    <recommendedName>
        <fullName evidence="4">dTDP-4-amino-4,6-dideoxygalactose transaminase</fullName>
    </recommendedName>
</protein>
<dbReference type="RefSeq" id="WP_074758136.1">
    <property type="nucleotide sequence ID" value="NZ_FOGJ01000027.1"/>
</dbReference>
<evidence type="ECO:0000313" key="3">
    <source>
        <dbReference type="Proteomes" id="UP000182584"/>
    </source>
</evidence>
<feature type="region of interest" description="Disordered" evidence="1">
    <location>
        <begin position="93"/>
        <end position="123"/>
    </location>
</feature>
<evidence type="ECO:0008006" key="4">
    <source>
        <dbReference type="Google" id="ProtNLM"/>
    </source>
</evidence>
<dbReference type="Proteomes" id="UP000182584">
    <property type="component" value="Unassembled WGS sequence"/>
</dbReference>
<dbReference type="EMBL" id="FOGJ01000027">
    <property type="protein sequence ID" value="SES29169.1"/>
    <property type="molecule type" value="Genomic_DNA"/>
</dbReference>
<proteinExistence type="predicted"/>
<accession>A0A1H9W5V5</accession>
<reference evidence="2 3" key="1">
    <citation type="submission" date="2016-10" db="EMBL/GenBank/DDBJ databases">
        <authorList>
            <person name="de Groot N.N."/>
        </authorList>
    </citation>
    <scope>NUCLEOTIDE SEQUENCE [LARGE SCALE GENOMIC DNA]</scope>
    <source>
        <strain evidence="2 3">AR40</strain>
    </source>
</reference>
<dbReference type="AlphaFoldDB" id="A0A1H9W5V5"/>
<organism evidence="2 3">
    <name type="scientific">Butyrivibrio fibrisolvens</name>
    <dbReference type="NCBI Taxonomy" id="831"/>
    <lineage>
        <taxon>Bacteria</taxon>
        <taxon>Bacillati</taxon>
        <taxon>Bacillota</taxon>
        <taxon>Clostridia</taxon>
        <taxon>Lachnospirales</taxon>
        <taxon>Lachnospiraceae</taxon>
        <taxon>Butyrivibrio</taxon>
    </lineage>
</organism>